<dbReference type="RefSeq" id="XP_042168957.1">
    <property type="nucleotide sequence ID" value="XM_042313023.1"/>
</dbReference>
<reference evidence="5" key="1">
    <citation type="journal article" date="2018" name="PLoS ONE">
        <title>Chinook salmon (Oncorhynchus tshawytscha) genome and transcriptome.</title>
        <authorList>
            <person name="Christensen K.A."/>
            <person name="Leong J.S."/>
            <person name="Sakhrani D."/>
            <person name="Biagi C.A."/>
            <person name="Minkley D.R."/>
            <person name="Withler R.E."/>
            <person name="Rondeau E.B."/>
            <person name="Koop B.F."/>
            <person name="Devlin R.H."/>
        </authorList>
    </citation>
    <scope>NUCLEOTIDE SEQUENCE [LARGE SCALE GENOMIC DNA]</scope>
</reference>
<dbReference type="GeneID" id="121843434"/>
<evidence type="ECO:0000256" key="1">
    <source>
        <dbReference type="SAM" id="MobiDB-lite"/>
    </source>
</evidence>
<keyword evidence="2" id="KW-1133">Transmembrane helix</keyword>
<feature type="region of interest" description="Disordered" evidence="1">
    <location>
        <begin position="298"/>
        <end position="321"/>
    </location>
</feature>
<protein>
    <recommendedName>
        <fullName evidence="3">Ig-like domain-containing protein</fullName>
    </recommendedName>
</protein>
<accession>A0AAZ3PT56</accession>
<evidence type="ECO:0000256" key="2">
    <source>
        <dbReference type="SAM" id="Phobius"/>
    </source>
</evidence>
<evidence type="ECO:0000313" key="5">
    <source>
        <dbReference type="Proteomes" id="UP000694402"/>
    </source>
</evidence>
<keyword evidence="2" id="KW-0472">Membrane</keyword>
<dbReference type="PANTHER" id="PTHR37996:SF1">
    <property type="entry name" value="B- AND T-LYMPHOCYTE ATTENUATOR"/>
    <property type="match status" value="1"/>
</dbReference>
<dbReference type="GO" id="GO:0005886">
    <property type="term" value="C:plasma membrane"/>
    <property type="evidence" value="ECO:0007669"/>
    <property type="project" value="InterPro"/>
</dbReference>
<dbReference type="InterPro" id="IPR003599">
    <property type="entry name" value="Ig_sub"/>
</dbReference>
<evidence type="ECO:0000259" key="3">
    <source>
        <dbReference type="PROSITE" id="PS50835"/>
    </source>
</evidence>
<keyword evidence="5" id="KW-1185">Reference proteome</keyword>
<feature type="compositionally biased region" description="Low complexity" evidence="1">
    <location>
        <begin position="225"/>
        <end position="240"/>
    </location>
</feature>
<feature type="region of interest" description="Disordered" evidence="1">
    <location>
        <begin position="202"/>
        <end position="285"/>
    </location>
</feature>
<dbReference type="Ensembl" id="ENSOTST00005125808.1">
    <property type="protein sequence ID" value="ENSOTSP00005119383.1"/>
    <property type="gene ID" value="ENSOTSG00005059576.1"/>
</dbReference>
<feature type="transmembrane region" description="Helical" evidence="2">
    <location>
        <begin position="6"/>
        <end position="22"/>
    </location>
</feature>
<dbReference type="SMART" id="SM00409">
    <property type="entry name" value="IG"/>
    <property type="match status" value="1"/>
</dbReference>
<dbReference type="PANTHER" id="PTHR37996">
    <property type="entry name" value="B- AND T-LYMPHOCYTE ATTENUATOR"/>
    <property type="match status" value="1"/>
</dbReference>
<dbReference type="AlphaFoldDB" id="A0AAZ3PT56"/>
<keyword evidence="2" id="KW-0812">Transmembrane</keyword>
<dbReference type="GO" id="GO:0002768">
    <property type="term" value="P:immune response-regulating cell surface receptor signaling pathway"/>
    <property type="evidence" value="ECO:0007669"/>
    <property type="project" value="InterPro"/>
</dbReference>
<reference evidence="4" key="2">
    <citation type="submission" date="2025-08" db="UniProtKB">
        <authorList>
            <consortium name="Ensembl"/>
        </authorList>
    </citation>
    <scope>IDENTIFICATION</scope>
</reference>
<feature type="domain" description="Ig-like" evidence="3">
    <location>
        <begin position="35"/>
        <end position="139"/>
    </location>
</feature>
<evidence type="ECO:0000313" key="4">
    <source>
        <dbReference type="Ensembl" id="ENSOTSP00005119383.1"/>
    </source>
</evidence>
<dbReference type="Proteomes" id="UP000694402">
    <property type="component" value="Unassembled WGS sequence"/>
</dbReference>
<feature type="compositionally biased region" description="Low complexity" evidence="1">
    <location>
        <begin position="299"/>
        <end position="309"/>
    </location>
</feature>
<dbReference type="InterPro" id="IPR039257">
    <property type="entry name" value="BTLA"/>
</dbReference>
<name>A0AAZ3PT56_ONCTS</name>
<dbReference type="GO" id="GO:0038023">
    <property type="term" value="F:signaling receptor activity"/>
    <property type="evidence" value="ECO:0007669"/>
    <property type="project" value="InterPro"/>
</dbReference>
<organism evidence="4 5">
    <name type="scientific">Oncorhynchus tshawytscha</name>
    <name type="common">Chinook salmon</name>
    <name type="synonym">Salmo tshawytscha</name>
    <dbReference type="NCBI Taxonomy" id="74940"/>
    <lineage>
        <taxon>Eukaryota</taxon>
        <taxon>Metazoa</taxon>
        <taxon>Chordata</taxon>
        <taxon>Craniata</taxon>
        <taxon>Vertebrata</taxon>
        <taxon>Euteleostomi</taxon>
        <taxon>Actinopterygii</taxon>
        <taxon>Neopterygii</taxon>
        <taxon>Teleostei</taxon>
        <taxon>Protacanthopterygii</taxon>
        <taxon>Salmoniformes</taxon>
        <taxon>Salmonidae</taxon>
        <taxon>Salmoninae</taxon>
        <taxon>Oncorhynchus</taxon>
    </lineage>
</organism>
<dbReference type="GeneTree" id="ENSGT01030000235355"/>
<gene>
    <name evidence="4" type="primary">LOC121843434</name>
</gene>
<proteinExistence type="predicted"/>
<reference evidence="4" key="3">
    <citation type="submission" date="2025-09" db="UniProtKB">
        <authorList>
            <consortium name="Ensembl"/>
        </authorList>
    </citation>
    <scope>IDENTIFICATION</scope>
</reference>
<feature type="transmembrane region" description="Helical" evidence="2">
    <location>
        <begin position="151"/>
        <end position="173"/>
    </location>
</feature>
<dbReference type="InterPro" id="IPR007110">
    <property type="entry name" value="Ig-like_dom"/>
</dbReference>
<sequence>MGPCDYWSWTSLPLAILAVLLFHRDANGQDSDCFPEIRVTRNTVLRASTGEQLKMNCSVDFCSNSPTPSWCKFDESNICLTVNTTTLIRTQLTNLTNTTWISFLTFKNISRGDAGLYRCELHTAVGHSINVIVSDRTVSQSDSFLEWVWPYVYSSAGIMVFVIVVITISMLSMHGCKGACPARKSRKEDQTENQYMAIPMTQQAFPRPNLQSHHRGSIRSHQSQDRPQAQAQAQPTSQPDCIYDNAPARGPRRTHPASGQAAANQVAVPVDTDNTYSNGKEKEEESDIMYAALNHQVKPRAAARPAQPRVEGSEYAAIRVS</sequence>
<dbReference type="PROSITE" id="PS50835">
    <property type="entry name" value="IG_LIKE"/>
    <property type="match status" value="1"/>
</dbReference>